<evidence type="ECO:0000313" key="1">
    <source>
        <dbReference type="EMBL" id="RVW88621.1"/>
    </source>
</evidence>
<dbReference type="EMBL" id="QGNW01000172">
    <property type="protein sequence ID" value="RVW88621.1"/>
    <property type="molecule type" value="Genomic_DNA"/>
</dbReference>
<gene>
    <name evidence="1" type="ORF">CK203_033044</name>
</gene>
<name>A0A438HVY2_VITVI</name>
<comment type="caution">
    <text evidence="1">The sequence shown here is derived from an EMBL/GenBank/DDBJ whole genome shotgun (WGS) entry which is preliminary data.</text>
</comment>
<dbReference type="AlphaFoldDB" id="A0A438HVY2"/>
<dbReference type="Proteomes" id="UP000288805">
    <property type="component" value="Unassembled WGS sequence"/>
</dbReference>
<organism evidence="1 2">
    <name type="scientific">Vitis vinifera</name>
    <name type="common">Grape</name>
    <dbReference type="NCBI Taxonomy" id="29760"/>
    <lineage>
        <taxon>Eukaryota</taxon>
        <taxon>Viridiplantae</taxon>
        <taxon>Streptophyta</taxon>
        <taxon>Embryophyta</taxon>
        <taxon>Tracheophyta</taxon>
        <taxon>Spermatophyta</taxon>
        <taxon>Magnoliopsida</taxon>
        <taxon>eudicotyledons</taxon>
        <taxon>Gunneridae</taxon>
        <taxon>Pentapetalae</taxon>
        <taxon>rosids</taxon>
        <taxon>Vitales</taxon>
        <taxon>Vitaceae</taxon>
        <taxon>Viteae</taxon>
        <taxon>Vitis</taxon>
    </lineage>
</organism>
<evidence type="ECO:0000313" key="2">
    <source>
        <dbReference type="Proteomes" id="UP000288805"/>
    </source>
</evidence>
<sequence length="155" mass="16783">MVVLNKDENLGKYQEWVFTLQVAKGSLEFSISGHGLKKVIFGEAASHQTSGLKKGEREGCRVSGREEEQRRGIAACWKPSNIAQGNCSALSGRQPPSLSLPFPSLFLSLSFPFYITTATTASDPRLLPPLTGCDWCRLVAAGERRGSLAVVALVM</sequence>
<accession>A0A438HVY2</accession>
<proteinExistence type="predicted"/>
<protein>
    <submittedName>
        <fullName evidence="1">Uncharacterized protein</fullName>
    </submittedName>
</protein>
<reference evidence="1 2" key="1">
    <citation type="journal article" date="2018" name="PLoS Genet.">
        <title>Population sequencing reveals clonal diversity and ancestral inbreeding in the grapevine cultivar Chardonnay.</title>
        <authorList>
            <person name="Roach M.J."/>
            <person name="Johnson D.L."/>
            <person name="Bohlmann J."/>
            <person name="van Vuuren H.J."/>
            <person name="Jones S.J."/>
            <person name="Pretorius I.S."/>
            <person name="Schmidt S.A."/>
            <person name="Borneman A.R."/>
        </authorList>
    </citation>
    <scope>NUCLEOTIDE SEQUENCE [LARGE SCALE GENOMIC DNA]</scope>
    <source>
        <strain evidence="2">cv. Chardonnay</strain>
        <tissue evidence="1">Leaf</tissue>
    </source>
</reference>